<protein>
    <submittedName>
        <fullName evidence="1">Uncharacterized protein</fullName>
    </submittedName>
</protein>
<dbReference type="EMBL" id="MH730557">
    <property type="protein sequence ID" value="AXU40232.1"/>
    <property type="molecule type" value="Genomic_DNA"/>
</dbReference>
<name>A0A3G1SVM2_9VIRU</name>
<organism evidence="1 2">
    <name type="scientific">Vibrio phage fNo16</name>
    <dbReference type="NCBI Taxonomy" id="2315335"/>
    <lineage>
        <taxon>Viruses</taxon>
        <taxon>Varidnaviria</taxon>
        <taxon>Abadenavirae</taxon>
        <taxon>Produgelaviricota</taxon>
        <taxon>Belvinaviricetes</taxon>
        <taxon>Vinavirales</taxon>
        <taxon>Asemoviridae</taxon>
        <taxon>Elsinorevirus</taxon>
        <taxon>Elsinorevirus NO16</taxon>
    </lineage>
</organism>
<reference evidence="1 2" key="1">
    <citation type="submission" date="2018-08" db="EMBL/GenBank/DDBJ databases">
        <title>Complete genome sequence of Vibrio anguillarum PM2-like non-tailed bacteriophage phiNo16.</title>
        <authorList>
            <person name="Kalatzis P.G."/>
            <person name="Carstens A.B."/>
            <person name="Katharios P."/>
            <person name="Castillo D."/>
            <person name="Hansen L.H."/>
            <person name="Middelboe M."/>
        </authorList>
    </citation>
    <scope>NUCLEOTIDE SEQUENCE [LARGE SCALE GENOMIC DNA]</scope>
</reference>
<evidence type="ECO:0000313" key="2">
    <source>
        <dbReference type="Proteomes" id="UP000276974"/>
    </source>
</evidence>
<evidence type="ECO:0000313" key="1">
    <source>
        <dbReference type="EMBL" id="AXU40232.1"/>
    </source>
</evidence>
<accession>A0A3G1SVM2</accession>
<proteinExistence type="predicted"/>
<keyword evidence="2" id="KW-1185">Reference proteome</keyword>
<gene>
    <name evidence="1" type="ORF">fNo16_0016</name>
</gene>
<sequence>MCTQKPNIQPVTWKEAKPQLVAALADYVEAAGVEIASGQAFPFKIGEAYTLFRAEGSEFVVVGYQGEHTLKDNAHCIVEIAKRVGAKTIRVHTQRRGELRFLNQLGLNFYLHEKRPDEFVLKCRV</sequence>
<dbReference type="Proteomes" id="UP000276974">
    <property type="component" value="Segment"/>
</dbReference>